<keyword evidence="3 7" id="KW-0805">Transcription regulation</keyword>
<dbReference type="Pfam" id="PF02319">
    <property type="entry name" value="WHD_E2F_TDP"/>
    <property type="match status" value="1"/>
</dbReference>
<accession>A0A1I7SZR9</accession>
<dbReference type="InterPro" id="IPR036388">
    <property type="entry name" value="WH-like_DNA-bd_sf"/>
</dbReference>
<keyword evidence="9" id="KW-1185">Reference proteome</keyword>
<evidence type="ECO:0000256" key="6">
    <source>
        <dbReference type="ARBA" id="ARBA00023242"/>
    </source>
</evidence>
<dbReference type="SUPFAM" id="SSF46785">
    <property type="entry name" value="Winged helix' DNA-binding domain"/>
    <property type="match status" value="1"/>
</dbReference>
<evidence type="ECO:0000256" key="1">
    <source>
        <dbReference type="ARBA" id="ARBA00004123"/>
    </source>
</evidence>
<dbReference type="SMART" id="SM01372">
    <property type="entry name" value="E2F_TDP"/>
    <property type="match status" value="1"/>
</dbReference>
<protein>
    <submittedName>
        <fullName evidence="10">E2F_TDP domain-containing protein</fullName>
    </submittedName>
</protein>
<dbReference type="InterPro" id="IPR003316">
    <property type="entry name" value="E2F_WHTH_DNA-bd_dom"/>
</dbReference>
<dbReference type="STRING" id="1561998.A0A1I7SZR9"/>
<evidence type="ECO:0000256" key="2">
    <source>
        <dbReference type="ARBA" id="ARBA00010940"/>
    </source>
</evidence>
<dbReference type="FunFam" id="1.10.10.10:FF:000458">
    <property type="entry name" value="E2F-like (Mammalian transcription factor)"/>
    <property type="match status" value="1"/>
</dbReference>
<evidence type="ECO:0000256" key="7">
    <source>
        <dbReference type="RuleBase" id="RU003796"/>
    </source>
</evidence>
<evidence type="ECO:0000313" key="10">
    <source>
        <dbReference type="WBParaSite" id="Csp11.Scaffold411.g1068.t1"/>
    </source>
</evidence>
<dbReference type="InterPro" id="IPR037241">
    <property type="entry name" value="E2F-DP_heterodim"/>
</dbReference>
<dbReference type="Proteomes" id="UP000095282">
    <property type="component" value="Unplaced"/>
</dbReference>
<dbReference type="InterPro" id="IPR036390">
    <property type="entry name" value="WH_DNA-bd_sf"/>
</dbReference>
<keyword evidence="5 7" id="KW-0804">Transcription</keyword>
<dbReference type="AlphaFoldDB" id="A0A1I7SZR9"/>
<proteinExistence type="inferred from homology"/>
<dbReference type="Gene3D" id="1.10.10.10">
    <property type="entry name" value="Winged helix-like DNA-binding domain superfamily/Winged helix DNA-binding domain"/>
    <property type="match status" value="1"/>
</dbReference>
<dbReference type="InterPro" id="IPR015633">
    <property type="entry name" value="E2F"/>
</dbReference>
<keyword evidence="4 7" id="KW-0238">DNA-binding</keyword>
<dbReference type="PANTHER" id="PTHR12081">
    <property type="entry name" value="TRANSCRIPTION FACTOR E2F"/>
    <property type="match status" value="1"/>
</dbReference>
<evidence type="ECO:0000259" key="8">
    <source>
        <dbReference type="SMART" id="SM01372"/>
    </source>
</evidence>
<sequence>MSRKDPASINLNSVTVEPEEELDASSSKEVFRSTQSLGLITQRFMSLRQKNEIMNLNDVAKELNISKRRVYDVINVLEGLGYVQKVEKNNIQWIGESMKHQEQEHLEATVEHLRQQEKVLEMCIRDAQAIIGLHFEDPIARPYNYIRKEDIRNTADPDTKSIIIKSDIDSKSAFEIEVAEPGSSGEIFEMIVRNRHGVKSHALLFNNESTIKTEEESPEKMKRILEEAAKDWKLSDMTLEGDSQDVKREPDDIDTEDLETFVLPSTSTSSTNAPYIPETPGRGLYFSPFKSLIDPCILPSYSDDLNGGFINITTPLRAAAELADSVNAEPSSVLDFFSD</sequence>
<evidence type="ECO:0000256" key="5">
    <source>
        <dbReference type="ARBA" id="ARBA00023163"/>
    </source>
</evidence>
<feature type="domain" description="E2F/DP family winged-helix DNA-binding" evidence="8">
    <location>
        <begin position="32"/>
        <end position="95"/>
    </location>
</feature>
<dbReference type="WBParaSite" id="Csp11.Scaffold411.g1068.t1">
    <property type="protein sequence ID" value="Csp11.Scaffold411.g1068.t1"/>
    <property type="gene ID" value="Csp11.Scaffold411.g1068"/>
</dbReference>
<comment type="similarity">
    <text evidence="2 7">Belongs to the E2F/DP family.</text>
</comment>
<evidence type="ECO:0000313" key="9">
    <source>
        <dbReference type="Proteomes" id="UP000095282"/>
    </source>
</evidence>
<dbReference type="PANTHER" id="PTHR12081:SF101">
    <property type="entry name" value="TRANSCRIPTION FACTOR EFL-2"/>
    <property type="match status" value="1"/>
</dbReference>
<dbReference type="GO" id="GO:0000978">
    <property type="term" value="F:RNA polymerase II cis-regulatory region sequence-specific DNA binding"/>
    <property type="evidence" value="ECO:0007669"/>
    <property type="project" value="InterPro"/>
</dbReference>
<reference evidence="10" key="1">
    <citation type="submission" date="2016-11" db="UniProtKB">
        <authorList>
            <consortium name="WormBaseParasite"/>
        </authorList>
    </citation>
    <scope>IDENTIFICATION</scope>
</reference>
<evidence type="ECO:0000256" key="4">
    <source>
        <dbReference type="ARBA" id="ARBA00023125"/>
    </source>
</evidence>
<dbReference type="GO" id="GO:0090575">
    <property type="term" value="C:RNA polymerase II transcription regulator complex"/>
    <property type="evidence" value="ECO:0007669"/>
    <property type="project" value="TreeGrafter"/>
</dbReference>
<evidence type="ECO:0000256" key="3">
    <source>
        <dbReference type="ARBA" id="ARBA00023015"/>
    </source>
</evidence>
<name>A0A1I7SZR9_9PELO</name>
<dbReference type="eggNOG" id="KOG2577">
    <property type="taxonomic scope" value="Eukaryota"/>
</dbReference>
<organism evidence="9 10">
    <name type="scientific">Caenorhabditis tropicalis</name>
    <dbReference type="NCBI Taxonomy" id="1561998"/>
    <lineage>
        <taxon>Eukaryota</taxon>
        <taxon>Metazoa</taxon>
        <taxon>Ecdysozoa</taxon>
        <taxon>Nematoda</taxon>
        <taxon>Chromadorea</taxon>
        <taxon>Rhabditida</taxon>
        <taxon>Rhabditina</taxon>
        <taxon>Rhabditomorpha</taxon>
        <taxon>Rhabditoidea</taxon>
        <taxon>Rhabditidae</taxon>
        <taxon>Peloderinae</taxon>
        <taxon>Caenorhabditis</taxon>
    </lineage>
</organism>
<comment type="subcellular location">
    <subcellularLocation>
        <location evidence="1 7">Nucleus</location>
    </subcellularLocation>
</comment>
<dbReference type="SUPFAM" id="SSF144074">
    <property type="entry name" value="E2F-DP heterodimerization region"/>
    <property type="match status" value="1"/>
</dbReference>
<dbReference type="Gene3D" id="6.10.250.540">
    <property type="match status" value="1"/>
</dbReference>
<dbReference type="GO" id="GO:0000981">
    <property type="term" value="F:DNA-binding transcription factor activity, RNA polymerase II-specific"/>
    <property type="evidence" value="ECO:0007669"/>
    <property type="project" value="TreeGrafter"/>
</dbReference>
<keyword evidence="6 7" id="KW-0539">Nucleus</keyword>